<dbReference type="EMBL" id="BJWG01000008">
    <property type="protein sequence ID" value="GEL95369.1"/>
    <property type="molecule type" value="Genomic_DNA"/>
</dbReference>
<keyword evidence="1" id="KW-1133">Transmembrane helix</keyword>
<accession>A0A511JC76</accession>
<feature type="signal peptide" evidence="2">
    <location>
        <begin position="1"/>
        <end position="17"/>
    </location>
</feature>
<evidence type="ECO:0000256" key="2">
    <source>
        <dbReference type="SAM" id="SignalP"/>
    </source>
</evidence>
<gene>
    <name evidence="3" type="ORF">CCO02nite_20270</name>
</gene>
<evidence type="ECO:0000256" key="1">
    <source>
        <dbReference type="SAM" id="Phobius"/>
    </source>
</evidence>
<feature type="chain" id="PRO_5038446018" evidence="2">
    <location>
        <begin position="18"/>
        <end position="72"/>
    </location>
</feature>
<feature type="transmembrane region" description="Helical" evidence="1">
    <location>
        <begin position="27"/>
        <end position="53"/>
    </location>
</feature>
<keyword evidence="4" id="KW-1185">Reference proteome</keyword>
<keyword evidence="1" id="KW-0472">Membrane</keyword>
<sequence length="72" mass="7247">MVALLVALALIVGGAAASDPYSDSSTSSVLILVGTALGLVGVVLLLVGLARLLDGVYAHLAMRRVERGVDVS</sequence>
<dbReference type="Proteomes" id="UP000321720">
    <property type="component" value="Unassembled WGS sequence"/>
</dbReference>
<dbReference type="AlphaFoldDB" id="A0A511JC76"/>
<evidence type="ECO:0000313" key="4">
    <source>
        <dbReference type="Proteomes" id="UP000321720"/>
    </source>
</evidence>
<comment type="caution">
    <text evidence="3">The sequence shown here is derived from an EMBL/GenBank/DDBJ whole genome shotgun (WGS) entry which is preliminary data.</text>
</comment>
<evidence type="ECO:0000313" key="3">
    <source>
        <dbReference type="EMBL" id="GEL95369.1"/>
    </source>
</evidence>
<keyword evidence="2" id="KW-0732">Signal</keyword>
<reference evidence="3 4" key="1">
    <citation type="submission" date="2019-07" db="EMBL/GenBank/DDBJ databases">
        <title>Whole genome shotgun sequence of Cellulomonas composti NBRC 100758.</title>
        <authorList>
            <person name="Hosoyama A."/>
            <person name="Uohara A."/>
            <person name="Ohji S."/>
            <person name="Ichikawa N."/>
        </authorList>
    </citation>
    <scope>NUCLEOTIDE SEQUENCE [LARGE SCALE GENOMIC DNA]</scope>
    <source>
        <strain evidence="3 4">NBRC 100758</strain>
    </source>
</reference>
<protein>
    <submittedName>
        <fullName evidence="3">Uncharacterized protein</fullName>
    </submittedName>
</protein>
<organism evidence="3 4">
    <name type="scientific">Cellulomonas composti</name>
    <dbReference type="NCBI Taxonomy" id="266130"/>
    <lineage>
        <taxon>Bacteria</taxon>
        <taxon>Bacillati</taxon>
        <taxon>Actinomycetota</taxon>
        <taxon>Actinomycetes</taxon>
        <taxon>Micrococcales</taxon>
        <taxon>Cellulomonadaceae</taxon>
        <taxon>Cellulomonas</taxon>
    </lineage>
</organism>
<proteinExistence type="predicted"/>
<keyword evidence="1" id="KW-0812">Transmembrane</keyword>
<name>A0A511JC76_9CELL</name>